<evidence type="ECO:0000259" key="1">
    <source>
        <dbReference type="Pfam" id="PF07995"/>
    </source>
</evidence>
<dbReference type="RefSeq" id="WP_027448621.1">
    <property type="nucleotide sequence ID" value="NZ_AVPF01000101.1"/>
</dbReference>
<dbReference type="Proteomes" id="UP000030403">
    <property type="component" value="Unassembled WGS sequence"/>
</dbReference>
<dbReference type="InterPro" id="IPR011041">
    <property type="entry name" value="Quinoprot_gluc/sorb_DH_b-prop"/>
</dbReference>
<comment type="caution">
    <text evidence="2">The sequence shown here is derived from an EMBL/GenBank/DDBJ whole genome shotgun (WGS) entry which is preliminary data.</text>
</comment>
<dbReference type="Gene3D" id="2.120.10.30">
    <property type="entry name" value="TolB, C-terminal domain"/>
    <property type="match status" value="1"/>
</dbReference>
<dbReference type="EMBL" id="AVPF01000101">
    <property type="protein sequence ID" value="KGX83519.1"/>
    <property type="molecule type" value="Genomic_DNA"/>
</dbReference>
<proteinExistence type="predicted"/>
<dbReference type="AlphaFoldDB" id="A0A0A5FUH1"/>
<dbReference type="OrthoDB" id="9770043at2"/>
<dbReference type="SUPFAM" id="SSF50952">
    <property type="entry name" value="Soluble quinoprotein glucose dehydrogenase"/>
    <property type="match status" value="1"/>
</dbReference>
<dbReference type="PANTHER" id="PTHR19328">
    <property type="entry name" value="HEDGEHOG-INTERACTING PROTEIN"/>
    <property type="match status" value="1"/>
</dbReference>
<dbReference type="Pfam" id="PF07995">
    <property type="entry name" value="GSDH"/>
    <property type="match status" value="1"/>
</dbReference>
<dbReference type="InterPro" id="IPR012938">
    <property type="entry name" value="Glc/Sorbosone_DH"/>
</dbReference>
<sequence>MYKTLVVMMIPLLLIVGCNNRDSNQSEQSEQSSSIESVNATVQDTEGIATNLKVPWDIIQTGEGFFISQRGGTIIKVRANGEKTEMPLQLERDVVHRGEGGLLGFVLHPNYAQNQNAYVYHTYEEQGRRQNRVVLLKQVNQSWEEQKVLLEGIPGSNIHNGGRLEIGPDQKLYVSTGDAAQESNAQDLNSLSGKILRMNLDGSIPSDNPFNNSYIYSYGHRNPQGMTWSEDGTMYAAEHGSRAYDEINLIKPGANYGWPVIRGNEQKEGMETPLFHSGENTWAPSGLTYQNGHLYMAGLRGEQIREFDLEQKSSRVFVDGVGRVRDILFDENDMYFITNNTDGRGTPRPNDDKLIKVVLKQES</sequence>
<reference evidence="2 3" key="1">
    <citation type="submission" date="2013-08" db="EMBL/GenBank/DDBJ databases">
        <authorList>
            <person name="Huang J."/>
            <person name="Wang G."/>
        </authorList>
    </citation>
    <scope>NUCLEOTIDE SEQUENCE [LARGE SCALE GENOMIC DNA]</scope>
    <source>
        <strain evidence="2 3">BH030004</strain>
    </source>
</reference>
<dbReference type="InterPro" id="IPR011042">
    <property type="entry name" value="6-blade_b-propeller_TolB-like"/>
</dbReference>
<keyword evidence="3" id="KW-1185">Reference proteome</keyword>
<organism evidence="2 3">
    <name type="scientific">Pontibacillus marinus BH030004 = DSM 16465</name>
    <dbReference type="NCBI Taxonomy" id="1385511"/>
    <lineage>
        <taxon>Bacteria</taxon>
        <taxon>Bacillati</taxon>
        <taxon>Bacillota</taxon>
        <taxon>Bacilli</taxon>
        <taxon>Bacillales</taxon>
        <taxon>Bacillaceae</taxon>
        <taxon>Pontibacillus</taxon>
    </lineage>
</organism>
<protein>
    <submittedName>
        <fullName evidence="2">Quinoprotein glucose dehydrogenase</fullName>
    </submittedName>
</protein>
<feature type="domain" description="Glucose/Sorbosone dehydrogenase" evidence="1">
    <location>
        <begin position="52"/>
        <end position="344"/>
    </location>
</feature>
<dbReference type="eggNOG" id="COG2133">
    <property type="taxonomic scope" value="Bacteria"/>
</dbReference>
<accession>A0A0A5FUH1</accession>
<dbReference type="PROSITE" id="PS51257">
    <property type="entry name" value="PROKAR_LIPOPROTEIN"/>
    <property type="match status" value="1"/>
</dbReference>
<evidence type="ECO:0000313" key="2">
    <source>
        <dbReference type="EMBL" id="KGX83519.1"/>
    </source>
</evidence>
<evidence type="ECO:0000313" key="3">
    <source>
        <dbReference type="Proteomes" id="UP000030403"/>
    </source>
</evidence>
<name>A0A0A5FUH1_9BACI</name>
<dbReference type="PANTHER" id="PTHR19328:SF13">
    <property type="entry name" value="HIPL1 PROTEIN"/>
    <property type="match status" value="1"/>
</dbReference>
<dbReference type="STRING" id="1385511.GCA_000425225_02137"/>
<gene>
    <name evidence="2" type="ORF">N783_02780</name>
</gene>